<evidence type="ECO:0000256" key="2">
    <source>
        <dbReference type="SAM" id="SignalP"/>
    </source>
</evidence>
<name>A0A914UHU5_9BILA</name>
<protein>
    <submittedName>
        <fullName evidence="4">Uncharacterized protein</fullName>
    </submittedName>
</protein>
<feature type="chain" id="PRO_5038100355" evidence="2">
    <location>
        <begin position="29"/>
        <end position="132"/>
    </location>
</feature>
<evidence type="ECO:0000313" key="4">
    <source>
        <dbReference type="WBParaSite" id="PSAMB.scaffold1029size36925.g10452.t1"/>
    </source>
</evidence>
<dbReference type="AlphaFoldDB" id="A0A914UHU5"/>
<keyword evidence="1" id="KW-0812">Transmembrane</keyword>
<evidence type="ECO:0000313" key="3">
    <source>
        <dbReference type="Proteomes" id="UP000887566"/>
    </source>
</evidence>
<evidence type="ECO:0000256" key="1">
    <source>
        <dbReference type="SAM" id="Phobius"/>
    </source>
</evidence>
<reference evidence="4" key="1">
    <citation type="submission" date="2022-11" db="UniProtKB">
        <authorList>
            <consortium name="WormBaseParasite"/>
        </authorList>
    </citation>
    <scope>IDENTIFICATION</scope>
</reference>
<dbReference type="WBParaSite" id="PSAMB.scaffold1029size36925.g10452.t1">
    <property type="protein sequence ID" value="PSAMB.scaffold1029size36925.g10452.t1"/>
    <property type="gene ID" value="PSAMB.scaffold1029size36925.g10452"/>
</dbReference>
<proteinExistence type="predicted"/>
<organism evidence="3 4">
    <name type="scientific">Plectus sambesii</name>
    <dbReference type="NCBI Taxonomy" id="2011161"/>
    <lineage>
        <taxon>Eukaryota</taxon>
        <taxon>Metazoa</taxon>
        <taxon>Ecdysozoa</taxon>
        <taxon>Nematoda</taxon>
        <taxon>Chromadorea</taxon>
        <taxon>Plectida</taxon>
        <taxon>Plectina</taxon>
        <taxon>Plectoidea</taxon>
        <taxon>Plectidae</taxon>
        <taxon>Plectus</taxon>
    </lineage>
</organism>
<keyword evidence="3" id="KW-1185">Reference proteome</keyword>
<feature type="signal peptide" evidence="2">
    <location>
        <begin position="1"/>
        <end position="28"/>
    </location>
</feature>
<sequence length="132" mass="14530">MSHRHLFFNFLLCTAVLISPSTTNVATSQTTASYPLQCFDTMEECAKACEKDCLPTNDCNGESNKFICLPFSAGLFFALMIAISIIVFMCCCGCAIGIIYCIIRKSTRRTDGQVIFRGNTTVVHTSASSHYK</sequence>
<keyword evidence="1" id="KW-1133">Transmembrane helix</keyword>
<keyword evidence="1" id="KW-0472">Membrane</keyword>
<feature type="transmembrane region" description="Helical" evidence="1">
    <location>
        <begin position="75"/>
        <end position="103"/>
    </location>
</feature>
<dbReference type="Proteomes" id="UP000887566">
    <property type="component" value="Unplaced"/>
</dbReference>
<keyword evidence="2" id="KW-0732">Signal</keyword>
<accession>A0A914UHU5</accession>